<evidence type="ECO:0000313" key="2">
    <source>
        <dbReference type="EMBL" id="KAK7814730.1"/>
    </source>
</evidence>
<feature type="region of interest" description="Disordered" evidence="1">
    <location>
        <begin position="1"/>
        <end position="25"/>
    </location>
</feature>
<keyword evidence="3" id="KW-1185">Reference proteome</keyword>
<comment type="caution">
    <text evidence="2">The sequence shown here is derived from an EMBL/GenBank/DDBJ whole genome shotgun (WGS) entry which is preliminary data.</text>
</comment>
<gene>
    <name evidence="2" type="ORF">U0070_018054</name>
</gene>
<sequence>MMGSSDSPDGASLSGVGVGGGDDAQERKEHAHSQFACSFYNRDTQHTEVPEMLFVRSRKWCLVLMISWQILFPEPYGWLDAGADALKLPLKFDLHNIKVVYLKCMGSKDGTTSAFTLKKGPLVLSPKMVDHQGHEGAMETERGRKHYSQWMSLSTLLDRCGNCLTWRTFWNIKEILENRTSSLTTFSASIFALNLYLGPKLTLD</sequence>
<dbReference type="AlphaFoldDB" id="A0AAW0IJ97"/>
<dbReference type="EMBL" id="JBBHLL010000119">
    <property type="protein sequence ID" value="KAK7814730.1"/>
    <property type="molecule type" value="Genomic_DNA"/>
</dbReference>
<evidence type="ECO:0000256" key="1">
    <source>
        <dbReference type="SAM" id="MobiDB-lite"/>
    </source>
</evidence>
<protein>
    <submittedName>
        <fullName evidence="2">Uncharacterized protein</fullName>
    </submittedName>
</protein>
<proteinExistence type="predicted"/>
<name>A0AAW0IJ97_MYOGA</name>
<organism evidence="2 3">
    <name type="scientific">Myodes glareolus</name>
    <name type="common">Bank vole</name>
    <name type="synonym">Clethrionomys glareolus</name>
    <dbReference type="NCBI Taxonomy" id="447135"/>
    <lineage>
        <taxon>Eukaryota</taxon>
        <taxon>Metazoa</taxon>
        <taxon>Chordata</taxon>
        <taxon>Craniata</taxon>
        <taxon>Vertebrata</taxon>
        <taxon>Euteleostomi</taxon>
        <taxon>Mammalia</taxon>
        <taxon>Eutheria</taxon>
        <taxon>Euarchontoglires</taxon>
        <taxon>Glires</taxon>
        <taxon>Rodentia</taxon>
        <taxon>Myomorpha</taxon>
        <taxon>Muroidea</taxon>
        <taxon>Cricetidae</taxon>
        <taxon>Arvicolinae</taxon>
        <taxon>Myodes</taxon>
    </lineage>
</organism>
<dbReference type="Proteomes" id="UP001488838">
    <property type="component" value="Unassembled WGS sequence"/>
</dbReference>
<evidence type="ECO:0000313" key="3">
    <source>
        <dbReference type="Proteomes" id="UP001488838"/>
    </source>
</evidence>
<reference evidence="2 3" key="1">
    <citation type="journal article" date="2023" name="bioRxiv">
        <title>Conserved and derived expression patterns and positive selection on dental genes reveal complex evolutionary context of ever-growing rodent molars.</title>
        <authorList>
            <person name="Calamari Z.T."/>
            <person name="Song A."/>
            <person name="Cohen E."/>
            <person name="Akter M."/>
            <person name="Roy R.D."/>
            <person name="Hallikas O."/>
            <person name="Christensen M.M."/>
            <person name="Li P."/>
            <person name="Marangoni P."/>
            <person name="Jernvall J."/>
            <person name="Klein O.D."/>
        </authorList>
    </citation>
    <scope>NUCLEOTIDE SEQUENCE [LARGE SCALE GENOMIC DNA]</scope>
    <source>
        <strain evidence="2">V071</strain>
    </source>
</reference>
<accession>A0AAW0IJ97</accession>